<dbReference type="Gene3D" id="3.90.190.10">
    <property type="entry name" value="Protein tyrosine phosphatase superfamily"/>
    <property type="match status" value="1"/>
</dbReference>
<feature type="compositionally biased region" description="Low complexity" evidence="1">
    <location>
        <begin position="50"/>
        <end position="64"/>
    </location>
</feature>
<organism evidence="4 5">
    <name type="scientific">Blomia tropicalis</name>
    <name type="common">Mite</name>
    <dbReference type="NCBI Taxonomy" id="40697"/>
    <lineage>
        <taxon>Eukaryota</taxon>
        <taxon>Metazoa</taxon>
        <taxon>Ecdysozoa</taxon>
        <taxon>Arthropoda</taxon>
        <taxon>Chelicerata</taxon>
        <taxon>Arachnida</taxon>
        <taxon>Acari</taxon>
        <taxon>Acariformes</taxon>
        <taxon>Sarcoptiformes</taxon>
        <taxon>Astigmata</taxon>
        <taxon>Glycyphagoidea</taxon>
        <taxon>Echimyopodidae</taxon>
        <taxon>Blomia</taxon>
    </lineage>
</organism>
<dbReference type="SMART" id="SM00404">
    <property type="entry name" value="PTPc_motif"/>
    <property type="match status" value="1"/>
</dbReference>
<dbReference type="GO" id="GO:0004725">
    <property type="term" value="F:protein tyrosine phosphatase activity"/>
    <property type="evidence" value="ECO:0007669"/>
    <property type="project" value="InterPro"/>
</dbReference>
<name>A0A9Q0M2B6_BLOTA</name>
<dbReference type="PROSITE" id="PS50056">
    <property type="entry name" value="TYR_PHOSPHATASE_2"/>
    <property type="match status" value="1"/>
</dbReference>
<evidence type="ECO:0000259" key="2">
    <source>
        <dbReference type="PROSITE" id="PS50055"/>
    </source>
</evidence>
<feature type="domain" description="Tyrosine specific protein phosphatases" evidence="3">
    <location>
        <begin position="308"/>
        <end position="420"/>
    </location>
</feature>
<dbReference type="Pfam" id="PF00102">
    <property type="entry name" value="Y_phosphatase"/>
    <property type="match status" value="2"/>
</dbReference>
<dbReference type="InterPro" id="IPR000387">
    <property type="entry name" value="Tyr_Pase_dom"/>
</dbReference>
<feature type="compositionally biased region" description="Pro residues" evidence="1">
    <location>
        <begin position="33"/>
        <end position="49"/>
    </location>
</feature>
<dbReference type="PANTHER" id="PTHR19134">
    <property type="entry name" value="RECEPTOR-TYPE TYROSINE-PROTEIN PHOSPHATASE"/>
    <property type="match status" value="1"/>
</dbReference>
<evidence type="ECO:0000313" key="5">
    <source>
        <dbReference type="Proteomes" id="UP001142055"/>
    </source>
</evidence>
<dbReference type="AlphaFoldDB" id="A0A9Q0M2B6"/>
<reference evidence="4" key="1">
    <citation type="submission" date="2022-12" db="EMBL/GenBank/DDBJ databases">
        <title>Genome assemblies of Blomia tropicalis.</title>
        <authorList>
            <person name="Cui Y."/>
        </authorList>
    </citation>
    <scope>NUCLEOTIDE SEQUENCE</scope>
    <source>
        <tissue evidence="4">Adult mites</tissue>
    </source>
</reference>
<dbReference type="PRINTS" id="PR00700">
    <property type="entry name" value="PRTYPHPHTASE"/>
</dbReference>
<evidence type="ECO:0000259" key="3">
    <source>
        <dbReference type="PROSITE" id="PS50056"/>
    </source>
</evidence>
<feature type="region of interest" description="Disordered" evidence="1">
    <location>
        <begin position="1"/>
        <end position="69"/>
    </location>
</feature>
<protein>
    <submittedName>
        <fullName evidence="4">Uncharacterized protein</fullName>
    </submittedName>
</protein>
<dbReference type="InterPro" id="IPR000242">
    <property type="entry name" value="PTP_cat"/>
</dbReference>
<feature type="compositionally biased region" description="Basic residues" evidence="1">
    <location>
        <begin position="11"/>
        <end position="20"/>
    </location>
</feature>
<dbReference type="PROSITE" id="PS50055">
    <property type="entry name" value="TYR_PHOSPHATASE_PTP"/>
    <property type="match status" value="1"/>
</dbReference>
<dbReference type="Proteomes" id="UP001142055">
    <property type="component" value="Chromosome 2"/>
</dbReference>
<dbReference type="InterPro" id="IPR016130">
    <property type="entry name" value="Tyr_Pase_AS"/>
</dbReference>
<gene>
    <name evidence="4" type="ORF">RDWZM_004575</name>
</gene>
<dbReference type="EMBL" id="JAPWDV010000002">
    <property type="protein sequence ID" value="KAJ6218763.1"/>
    <property type="molecule type" value="Genomic_DNA"/>
</dbReference>
<dbReference type="GO" id="GO:0048666">
    <property type="term" value="P:neuron development"/>
    <property type="evidence" value="ECO:0007669"/>
    <property type="project" value="UniProtKB-ARBA"/>
</dbReference>
<feature type="domain" description="Tyrosine-protein phosphatase" evidence="2">
    <location>
        <begin position="99"/>
        <end position="429"/>
    </location>
</feature>
<dbReference type="InterPro" id="IPR003595">
    <property type="entry name" value="Tyr_Pase_cat"/>
</dbReference>
<evidence type="ECO:0000313" key="4">
    <source>
        <dbReference type="EMBL" id="KAJ6218763.1"/>
    </source>
</evidence>
<dbReference type="SUPFAM" id="SSF52799">
    <property type="entry name" value="(Phosphotyrosine protein) phosphatases II"/>
    <property type="match status" value="1"/>
</dbReference>
<sequence>MPDTWISYVKNGKRSTKKKVKNIELGQCITSSPPTPPSPTQMGNWPPPSSSSESPSSSRRSSSPNNVCIRSSIKTKNPIRLDQLERYYVNNSRDSNLGFSNEYLMLERLCKETVYKQLTQIRYQASKNRFANVMPYEHSLVRLKPIPNIDGSDYINASFVPGIHSDREYIACQAPLRDTLDDFYRMILEHKVPIVVNLLERENPSYFPSFVGDDDQMERKIYLPDATEEVQLLNMMARNNEHDHDNQINGLINEQMIKRIQIKLHQVEQRECYQIKQIHFINNDSIIHRVSQFHYNKWIDFGTPDNVKSLIELIHDVRTFISINSQNMMIRNAPIVVHCNAGIGRTGTYIAVDQLWQTLTNQWHKLGSSSSTNNSSEWGHKLVINLLKLHNTKPTIDIYGLVYRLRNWRHGLVQNENQYAFIYECVRYISKHRAEIITNHRSSGNVHHNHHHSNNVEMKQIDKCKTTTKHNCEQLNKL</sequence>
<dbReference type="PROSITE" id="PS00383">
    <property type="entry name" value="TYR_PHOSPHATASE_1"/>
    <property type="match status" value="1"/>
</dbReference>
<evidence type="ECO:0000256" key="1">
    <source>
        <dbReference type="SAM" id="MobiDB-lite"/>
    </source>
</evidence>
<dbReference type="InterPro" id="IPR029021">
    <property type="entry name" value="Prot-tyrosine_phosphatase-like"/>
</dbReference>
<accession>A0A9Q0M2B6</accession>
<keyword evidence="5" id="KW-1185">Reference proteome</keyword>
<dbReference type="InterPro" id="IPR050348">
    <property type="entry name" value="Protein-Tyr_Phosphatase"/>
</dbReference>
<comment type="caution">
    <text evidence="4">The sequence shown here is derived from an EMBL/GenBank/DDBJ whole genome shotgun (WGS) entry which is preliminary data.</text>
</comment>
<dbReference type="SMART" id="SM00194">
    <property type="entry name" value="PTPc"/>
    <property type="match status" value="1"/>
</dbReference>
<proteinExistence type="predicted"/>
<dbReference type="PANTHER" id="PTHR19134:SF449">
    <property type="entry name" value="TYROSINE-PROTEIN PHOSPHATASE 1"/>
    <property type="match status" value="1"/>
</dbReference>